<comment type="caution">
    <text evidence="7">The sequence shown here is derived from an EMBL/GenBank/DDBJ whole genome shotgun (WGS) entry which is preliminary data.</text>
</comment>
<evidence type="ECO:0000256" key="4">
    <source>
        <dbReference type="SAM" id="MobiDB-lite"/>
    </source>
</evidence>
<dbReference type="InterPro" id="IPR003591">
    <property type="entry name" value="Leu-rich_rpt_typical-subtyp"/>
</dbReference>
<dbReference type="Gene3D" id="3.80.10.10">
    <property type="entry name" value="Ribonuclease Inhibitor"/>
    <property type="match status" value="3"/>
</dbReference>
<dbReference type="AlphaFoldDB" id="A0A8S4NAV0"/>
<evidence type="ECO:0008006" key="9">
    <source>
        <dbReference type="Google" id="ProtNLM"/>
    </source>
</evidence>
<feature type="compositionally biased region" description="Polar residues" evidence="4">
    <location>
        <begin position="577"/>
        <end position="592"/>
    </location>
</feature>
<evidence type="ECO:0000256" key="5">
    <source>
        <dbReference type="SAM" id="Phobius"/>
    </source>
</evidence>
<dbReference type="PROSITE" id="PS51450">
    <property type="entry name" value="LRR"/>
    <property type="match status" value="1"/>
</dbReference>
<accession>A0A8S4NAV0</accession>
<keyword evidence="8" id="KW-1185">Reference proteome</keyword>
<evidence type="ECO:0000256" key="1">
    <source>
        <dbReference type="ARBA" id="ARBA00022614"/>
    </source>
</evidence>
<evidence type="ECO:0000256" key="6">
    <source>
        <dbReference type="SAM" id="SignalP"/>
    </source>
</evidence>
<dbReference type="InterPro" id="IPR001611">
    <property type="entry name" value="Leu-rich_rpt"/>
</dbReference>
<evidence type="ECO:0000256" key="2">
    <source>
        <dbReference type="ARBA" id="ARBA00022729"/>
    </source>
</evidence>
<keyword evidence="1" id="KW-0433">Leucine-rich repeat</keyword>
<keyword evidence="5" id="KW-0812">Transmembrane</keyword>
<dbReference type="Proteomes" id="UP000749559">
    <property type="component" value="Unassembled WGS sequence"/>
</dbReference>
<dbReference type="EMBL" id="CAIIXF020000002">
    <property type="protein sequence ID" value="CAH1778189.1"/>
    <property type="molecule type" value="Genomic_DNA"/>
</dbReference>
<protein>
    <recommendedName>
        <fullName evidence="9">Variable lymphocyte receptor</fullName>
    </recommendedName>
</protein>
<gene>
    <name evidence="7" type="ORF">OFUS_LOCUS5145</name>
</gene>
<feature type="chain" id="PRO_5035749040" description="Variable lymphocyte receptor" evidence="6">
    <location>
        <begin position="24"/>
        <end position="650"/>
    </location>
</feature>
<evidence type="ECO:0000256" key="3">
    <source>
        <dbReference type="ARBA" id="ARBA00022737"/>
    </source>
</evidence>
<proteinExistence type="predicted"/>
<dbReference type="InterPro" id="IPR032675">
    <property type="entry name" value="LRR_dom_sf"/>
</dbReference>
<evidence type="ECO:0000313" key="8">
    <source>
        <dbReference type="Proteomes" id="UP000749559"/>
    </source>
</evidence>
<dbReference type="PANTHER" id="PTHR24369:SF210">
    <property type="entry name" value="CHAOPTIN-RELATED"/>
    <property type="match status" value="1"/>
</dbReference>
<dbReference type="FunFam" id="3.80.10.10:FF:001164">
    <property type="entry name" value="GH01279p"/>
    <property type="match status" value="1"/>
</dbReference>
<keyword evidence="5" id="KW-0472">Membrane</keyword>
<feature type="non-terminal residue" evidence="7">
    <location>
        <position position="1"/>
    </location>
</feature>
<feature type="signal peptide" evidence="6">
    <location>
        <begin position="1"/>
        <end position="23"/>
    </location>
</feature>
<reference evidence="7" key="1">
    <citation type="submission" date="2022-03" db="EMBL/GenBank/DDBJ databases">
        <authorList>
            <person name="Martin C."/>
        </authorList>
    </citation>
    <scope>NUCLEOTIDE SEQUENCE</scope>
</reference>
<dbReference type="PANTHER" id="PTHR24369">
    <property type="entry name" value="ANTIGEN BSP, PUTATIVE-RELATED"/>
    <property type="match status" value="1"/>
</dbReference>
<evidence type="ECO:0000313" key="7">
    <source>
        <dbReference type="EMBL" id="CAH1778189.1"/>
    </source>
</evidence>
<organism evidence="7 8">
    <name type="scientific">Owenia fusiformis</name>
    <name type="common">Polychaete worm</name>
    <dbReference type="NCBI Taxonomy" id="6347"/>
    <lineage>
        <taxon>Eukaryota</taxon>
        <taxon>Metazoa</taxon>
        <taxon>Spiralia</taxon>
        <taxon>Lophotrochozoa</taxon>
        <taxon>Annelida</taxon>
        <taxon>Polychaeta</taxon>
        <taxon>Sedentaria</taxon>
        <taxon>Canalipalpata</taxon>
        <taxon>Sabellida</taxon>
        <taxon>Oweniida</taxon>
        <taxon>Oweniidae</taxon>
        <taxon>Owenia</taxon>
    </lineage>
</organism>
<feature type="transmembrane region" description="Helical" evidence="5">
    <location>
        <begin position="598"/>
        <end position="622"/>
    </location>
</feature>
<dbReference type="Pfam" id="PF13855">
    <property type="entry name" value="LRR_8"/>
    <property type="match status" value="3"/>
</dbReference>
<dbReference type="SMART" id="SM00369">
    <property type="entry name" value="LRR_TYP"/>
    <property type="match status" value="8"/>
</dbReference>
<feature type="compositionally biased region" description="Low complexity" evidence="4">
    <location>
        <begin position="553"/>
        <end position="576"/>
    </location>
</feature>
<keyword evidence="2 6" id="KW-0732">Signal</keyword>
<sequence length="650" mass="70751">INMTYSTALSMLVFMGAVISGSCQETCRFGEYTCKCESVENHTEVRCNNIRDRILKKLYSLTTNNIELVSLAYNQIEHAPNDVFDSLNSTLKNLSLSHNDLDRIPASILTLTKMREILLDYNSIFVVSSNTFKGLTQLLRIDLDKNNIETIEDQAFEGLGCLTNLEMHGNRLRDIPTQALSVLESLEMLTLSYNYIKMIPANAFKSNTRLKTIDLSHNELANSNPVPIDAFAALECTLEVLNLGLNYLTEIPSGALNRLANLKALYLHNNLFRNVSAYAFSGLTSLTKLSLQGGKITNIDDNALVGLENTLNRLNVGSNKIESINQCMIRAFTNLTGFYFPYTKIPCNCSYIWLKKWLNGFYATNNCLSDKTVTGLKEWEAFLHNCPNATMANCSRTLAEVQPPAAPTASMCKATVETSCSAVPNESNTQMNVTHITTNQPSMGLSRASVLSTSVPTQLPATPVPTQAMSTPVPTPALTTSVSSKVVLTPVPTPVLRTSSSTQIEAKSVSKSAPSPPLTSMSLITQEITTSESIPVLTTSALTTTPVPKRAQTVPTITPTPVSTVPTPSVHISPPTNASNGTAISNPSKSNDSQDTGMIAGVVVSLVVVAILIALGIYFIIFKRKAEQCMLRSRSIRSRRYRGTGVLVLN</sequence>
<dbReference type="InterPro" id="IPR050541">
    <property type="entry name" value="LRR_TM_domain-containing"/>
</dbReference>
<keyword evidence="3" id="KW-0677">Repeat</keyword>
<dbReference type="OrthoDB" id="6110188at2759"/>
<feature type="region of interest" description="Disordered" evidence="4">
    <location>
        <begin position="551"/>
        <end position="592"/>
    </location>
</feature>
<dbReference type="SUPFAM" id="SSF52058">
    <property type="entry name" value="L domain-like"/>
    <property type="match status" value="1"/>
</dbReference>
<dbReference type="GO" id="GO:0005886">
    <property type="term" value="C:plasma membrane"/>
    <property type="evidence" value="ECO:0007669"/>
    <property type="project" value="TreeGrafter"/>
</dbReference>
<keyword evidence="5" id="KW-1133">Transmembrane helix</keyword>
<name>A0A8S4NAV0_OWEFU</name>